<organism evidence="1">
    <name type="scientific">Lotharella oceanica</name>
    <dbReference type="NCBI Taxonomy" id="641309"/>
    <lineage>
        <taxon>Eukaryota</taxon>
        <taxon>Sar</taxon>
        <taxon>Rhizaria</taxon>
        <taxon>Cercozoa</taxon>
        <taxon>Chlorarachniophyceae</taxon>
        <taxon>Lotharella</taxon>
    </lineage>
</organism>
<dbReference type="EMBL" id="HBHP01027397">
    <property type="protein sequence ID" value="CAD9772973.1"/>
    <property type="molecule type" value="Transcribed_RNA"/>
</dbReference>
<proteinExistence type="predicted"/>
<gene>
    <name evidence="1" type="ORF">LSP00402_LOCUS16964</name>
</gene>
<dbReference type="AlphaFoldDB" id="A0A7S2XFE4"/>
<name>A0A7S2XFE4_9EUKA</name>
<protein>
    <submittedName>
        <fullName evidence="1">Uncharacterized protein</fullName>
    </submittedName>
</protein>
<sequence>MDSNEDCVQPHVRCDGATGFELQQSLAWCFPRYGISMPPQLRRLNSYHLCMRNILCVAQYFHFQAPTHENFFSDDVWHGCTYRHPHLPRCLCRCSFHISTGTWVCYIPSASRTSKCTLVAGRMACTREAGRYRQFGIWVSNTHFRTLGMDLKYKWI</sequence>
<accession>A0A7S2XFE4</accession>
<reference evidence="1" key="1">
    <citation type="submission" date="2021-01" db="EMBL/GenBank/DDBJ databases">
        <authorList>
            <person name="Corre E."/>
            <person name="Pelletier E."/>
            <person name="Niang G."/>
            <person name="Scheremetjew M."/>
            <person name="Finn R."/>
            <person name="Kale V."/>
            <person name="Holt S."/>
            <person name="Cochrane G."/>
            <person name="Meng A."/>
            <person name="Brown T."/>
            <person name="Cohen L."/>
        </authorList>
    </citation>
    <scope>NUCLEOTIDE SEQUENCE</scope>
    <source>
        <strain evidence="1">CCMP622</strain>
    </source>
</reference>
<evidence type="ECO:0000313" key="1">
    <source>
        <dbReference type="EMBL" id="CAD9772973.1"/>
    </source>
</evidence>